<name>A0AAV4QRF1_9ARAC</name>
<organism evidence="1 2">
    <name type="scientific">Caerostris darwini</name>
    <dbReference type="NCBI Taxonomy" id="1538125"/>
    <lineage>
        <taxon>Eukaryota</taxon>
        <taxon>Metazoa</taxon>
        <taxon>Ecdysozoa</taxon>
        <taxon>Arthropoda</taxon>
        <taxon>Chelicerata</taxon>
        <taxon>Arachnida</taxon>
        <taxon>Araneae</taxon>
        <taxon>Araneomorphae</taxon>
        <taxon>Entelegynae</taxon>
        <taxon>Araneoidea</taxon>
        <taxon>Araneidae</taxon>
        <taxon>Caerostris</taxon>
    </lineage>
</organism>
<gene>
    <name evidence="1" type="ORF">CDAR_211071</name>
</gene>
<accession>A0AAV4QRF1</accession>
<dbReference type="AlphaFoldDB" id="A0AAV4QRF1"/>
<reference evidence="1 2" key="1">
    <citation type="submission" date="2021-06" db="EMBL/GenBank/DDBJ databases">
        <title>Caerostris darwini draft genome.</title>
        <authorList>
            <person name="Kono N."/>
            <person name="Arakawa K."/>
        </authorList>
    </citation>
    <scope>NUCLEOTIDE SEQUENCE [LARGE SCALE GENOMIC DNA]</scope>
</reference>
<keyword evidence="2" id="KW-1185">Reference proteome</keyword>
<evidence type="ECO:0000313" key="2">
    <source>
        <dbReference type="Proteomes" id="UP001054837"/>
    </source>
</evidence>
<proteinExistence type="predicted"/>
<comment type="caution">
    <text evidence="1">The sequence shown here is derived from an EMBL/GenBank/DDBJ whole genome shotgun (WGS) entry which is preliminary data.</text>
</comment>
<protein>
    <submittedName>
        <fullName evidence="1">Uncharacterized protein</fullName>
    </submittedName>
</protein>
<sequence length="86" mass="9970">MRTGEYFENQNKTGVFLARLEGCTSERDKEPAMREALSPNEVSGARIASSALRKRFLKVNVILHTRFAKCEFEFFRARISFLSLFF</sequence>
<dbReference type="Proteomes" id="UP001054837">
    <property type="component" value="Unassembled WGS sequence"/>
</dbReference>
<evidence type="ECO:0000313" key="1">
    <source>
        <dbReference type="EMBL" id="GIY10757.1"/>
    </source>
</evidence>
<dbReference type="EMBL" id="BPLQ01004791">
    <property type="protein sequence ID" value="GIY10757.1"/>
    <property type="molecule type" value="Genomic_DNA"/>
</dbReference>